<sequence>MTQYQQTVSNSHILLPNLFRIGTKGKIEEIKASERRMPRRLRHRLQAREIHLGGEVRNKYGRPGFVLQETGSQGLRLGVAYIAGDANRIVEAAAERRPKSHVLSLSLSLSLTRRV</sequence>
<dbReference type="Gramene" id="KCW90294">
    <property type="protein sequence ID" value="KCW90294"/>
    <property type="gene ID" value="EUGRSUZ_A02438"/>
</dbReference>
<gene>
    <name evidence="1" type="ORF">EUGRSUZ_A02438</name>
</gene>
<accession>A0A059DIK8</accession>
<dbReference type="AlphaFoldDB" id="A0A059DIK8"/>
<dbReference type="EMBL" id="KK198753">
    <property type="protein sequence ID" value="KCW90294.1"/>
    <property type="molecule type" value="Genomic_DNA"/>
</dbReference>
<protein>
    <submittedName>
        <fullName evidence="1">Uncharacterized protein</fullName>
    </submittedName>
</protein>
<evidence type="ECO:0000313" key="1">
    <source>
        <dbReference type="EMBL" id="KCW90294.1"/>
    </source>
</evidence>
<reference evidence="1" key="1">
    <citation type="submission" date="2013-07" db="EMBL/GenBank/DDBJ databases">
        <title>The genome of Eucalyptus grandis.</title>
        <authorList>
            <person name="Schmutz J."/>
            <person name="Hayes R."/>
            <person name="Myburg A."/>
            <person name="Tuskan G."/>
            <person name="Grattapaglia D."/>
            <person name="Rokhsar D.S."/>
        </authorList>
    </citation>
    <scope>NUCLEOTIDE SEQUENCE</scope>
    <source>
        <tissue evidence="1">Leaf extractions</tissue>
    </source>
</reference>
<dbReference type="InParanoid" id="A0A059DIK8"/>
<organism evidence="1">
    <name type="scientific">Eucalyptus grandis</name>
    <name type="common">Flooded gum</name>
    <dbReference type="NCBI Taxonomy" id="71139"/>
    <lineage>
        <taxon>Eukaryota</taxon>
        <taxon>Viridiplantae</taxon>
        <taxon>Streptophyta</taxon>
        <taxon>Embryophyta</taxon>
        <taxon>Tracheophyta</taxon>
        <taxon>Spermatophyta</taxon>
        <taxon>Magnoliopsida</taxon>
        <taxon>eudicotyledons</taxon>
        <taxon>Gunneridae</taxon>
        <taxon>Pentapetalae</taxon>
        <taxon>rosids</taxon>
        <taxon>malvids</taxon>
        <taxon>Myrtales</taxon>
        <taxon>Myrtaceae</taxon>
        <taxon>Myrtoideae</taxon>
        <taxon>Eucalypteae</taxon>
        <taxon>Eucalyptus</taxon>
    </lineage>
</organism>
<proteinExistence type="predicted"/>
<name>A0A059DIK8_EUCGR</name>